<protein>
    <submittedName>
        <fullName evidence="1">Uncharacterized protein</fullName>
    </submittedName>
</protein>
<reference evidence="1" key="1">
    <citation type="journal article" date="2014" name="Nat. Genet.">
        <title>Genome and transcriptome of the porcine whipworm Trichuris suis.</title>
        <authorList>
            <person name="Jex A.R."/>
            <person name="Nejsum P."/>
            <person name="Schwarz E.M."/>
            <person name="Hu L."/>
            <person name="Young N.D."/>
            <person name="Hall R.S."/>
            <person name="Korhonen P.K."/>
            <person name="Liao S."/>
            <person name="Thamsborg S."/>
            <person name="Xia J."/>
            <person name="Xu P."/>
            <person name="Wang S."/>
            <person name="Scheerlinck J.P."/>
            <person name="Hofmann A."/>
            <person name="Sternberg P.W."/>
            <person name="Wang J."/>
            <person name="Gasser R.B."/>
        </authorList>
    </citation>
    <scope>NUCLEOTIDE SEQUENCE [LARGE SCALE GENOMIC DNA]</scope>
    <source>
        <strain evidence="1">DCEP-RM93F</strain>
    </source>
</reference>
<proteinExistence type="predicted"/>
<sequence>MEMDQEGHSLNFNVWLESSSNLRWIVRSDKTKLLFDSRSGVIYEIRCRSNTSYIGETGSTLLHRFDQHVWNGLTYKNAEGRLNEEPTTGHGRLSTVDSGKAMEKGIKASVIVEHASQCSIDPRPKIICRESDFS</sequence>
<accession>A0A085N6H8</accession>
<gene>
    <name evidence="1" type="ORF">M514_22791</name>
</gene>
<name>A0A085N6H8_9BILA</name>
<dbReference type="AlphaFoldDB" id="A0A085N6H8"/>
<dbReference type="EMBL" id="KL367545">
    <property type="protein sequence ID" value="KFD65074.1"/>
    <property type="molecule type" value="Genomic_DNA"/>
</dbReference>
<organism evidence="1">
    <name type="scientific">Trichuris suis</name>
    <name type="common">pig whipworm</name>
    <dbReference type="NCBI Taxonomy" id="68888"/>
    <lineage>
        <taxon>Eukaryota</taxon>
        <taxon>Metazoa</taxon>
        <taxon>Ecdysozoa</taxon>
        <taxon>Nematoda</taxon>
        <taxon>Enoplea</taxon>
        <taxon>Dorylaimia</taxon>
        <taxon>Trichinellida</taxon>
        <taxon>Trichuridae</taxon>
        <taxon>Trichuris</taxon>
    </lineage>
</organism>
<evidence type="ECO:0000313" key="1">
    <source>
        <dbReference type="EMBL" id="KFD65074.1"/>
    </source>
</evidence>
<dbReference type="Proteomes" id="UP000030758">
    <property type="component" value="Unassembled WGS sequence"/>
</dbReference>